<dbReference type="eggNOG" id="KOG1488">
    <property type="taxonomic scope" value="Eukaryota"/>
</dbReference>
<feature type="domain" description="PUM-HD" evidence="9">
    <location>
        <begin position="619"/>
        <end position="966"/>
    </location>
</feature>
<feature type="repeat" description="Pumilio" evidence="7">
    <location>
        <begin position="790"/>
        <end position="826"/>
    </location>
</feature>
<reference evidence="11" key="1">
    <citation type="submission" date="2013-01" db="EMBL/GenBank/DDBJ databases">
        <title>Draft Genome Sequence of a Mulberry Tree, Morus notabilis C.K. Schneid.</title>
        <authorList>
            <person name="He N."/>
            <person name="Zhao S."/>
        </authorList>
    </citation>
    <scope>NUCLEOTIDE SEQUENCE</scope>
</reference>
<feature type="repeat" description="Pumilio" evidence="7">
    <location>
        <begin position="863"/>
        <end position="898"/>
    </location>
</feature>
<feature type="compositionally biased region" description="Polar residues" evidence="8">
    <location>
        <begin position="129"/>
        <end position="143"/>
    </location>
</feature>
<evidence type="ECO:0000256" key="3">
    <source>
        <dbReference type="ARBA" id="ARBA00022737"/>
    </source>
</evidence>
<organism evidence="10 11">
    <name type="scientific">Morus notabilis</name>
    <dbReference type="NCBI Taxonomy" id="981085"/>
    <lineage>
        <taxon>Eukaryota</taxon>
        <taxon>Viridiplantae</taxon>
        <taxon>Streptophyta</taxon>
        <taxon>Embryophyta</taxon>
        <taxon>Tracheophyta</taxon>
        <taxon>Spermatophyta</taxon>
        <taxon>Magnoliopsida</taxon>
        <taxon>eudicotyledons</taxon>
        <taxon>Gunneridae</taxon>
        <taxon>Pentapetalae</taxon>
        <taxon>rosids</taxon>
        <taxon>fabids</taxon>
        <taxon>Rosales</taxon>
        <taxon>Moraceae</taxon>
        <taxon>Moreae</taxon>
        <taxon>Morus</taxon>
    </lineage>
</organism>
<comment type="function">
    <text evidence="6">Sequence-specific RNA-binding protein that regulates translation and mRNA stability by binding the 3'-UTR of target mRNAs. Binds the APUM-binding elements (APBEs) in the 3'-UTR mRNA sequence of CLV1, PNH, WUS and FAS2.</text>
</comment>
<dbReference type="AlphaFoldDB" id="W9R3K4"/>
<keyword evidence="11" id="KW-1185">Reference proteome</keyword>
<feature type="region of interest" description="Disordered" evidence="8">
    <location>
        <begin position="243"/>
        <end position="296"/>
    </location>
</feature>
<feature type="compositionally biased region" description="Low complexity" evidence="8">
    <location>
        <begin position="258"/>
        <end position="273"/>
    </location>
</feature>
<keyword evidence="4" id="KW-0810">Translation regulation</keyword>
<evidence type="ECO:0000256" key="4">
    <source>
        <dbReference type="ARBA" id="ARBA00022845"/>
    </source>
</evidence>
<dbReference type="GO" id="GO:0006417">
    <property type="term" value="P:regulation of translation"/>
    <property type="evidence" value="ECO:0007669"/>
    <property type="project" value="UniProtKB-KW"/>
</dbReference>
<feature type="compositionally biased region" description="Basic and acidic residues" evidence="8">
    <location>
        <begin position="274"/>
        <end position="286"/>
    </location>
</feature>
<evidence type="ECO:0000256" key="8">
    <source>
        <dbReference type="SAM" id="MobiDB-lite"/>
    </source>
</evidence>
<dbReference type="PROSITE" id="PS50302">
    <property type="entry name" value="PUM"/>
    <property type="match status" value="7"/>
</dbReference>
<dbReference type="EMBL" id="KE344117">
    <property type="protein sequence ID" value="EXB53788.1"/>
    <property type="molecule type" value="Genomic_DNA"/>
</dbReference>
<dbReference type="PROSITE" id="PS50303">
    <property type="entry name" value="PUM_HD"/>
    <property type="match status" value="1"/>
</dbReference>
<feature type="compositionally biased region" description="Polar residues" evidence="8">
    <location>
        <begin position="243"/>
        <end position="255"/>
    </location>
</feature>
<evidence type="ECO:0000256" key="6">
    <source>
        <dbReference type="ARBA" id="ARBA00055193"/>
    </source>
</evidence>
<keyword evidence="2" id="KW-0963">Cytoplasm</keyword>
<name>W9R3K4_9ROSA</name>
<accession>W9R3K4</accession>
<gene>
    <name evidence="10" type="ORF">L484_002020</name>
</gene>
<evidence type="ECO:0000256" key="5">
    <source>
        <dbReference type="ARBA" id="ARBA00022884"/>
    </source>
</evidence>
<sequence>MATESPMRMVESCRGTKWTSSKDAATFGSPLQSMAAEELGLVMKEHVSHRNQAPNRSGSAPPSMEGSFASIRNLLIEQNVSMNSSLDDLRNNTLKNFGFNEQQRPDPAYLACYFSNMGLKENRHQVHQISSLRSNRRSTSMDDSGNGFLHFSQGSLSTHKEESEEESSPGKDAEKLVANSTTAMPGKNTGFLASRHKSLVDLIQEDFPRTPSPVYNQSHSSGHATADELIDFNVHAISSNISSFEKTPEPSSGSINCPEMSSRPSSTSFPSSWHPDETGKLQKDESSNNLEVNAPISGAIRANTSRLEIKQNQEKPPSCGRNLSKLHLPRQEGITRQVHDIQGQRISQGINYSASSMERLSHGHPNFSSIGVQPSLQLPGSTPPFYPTAAAYMPSGNIPFYPNLQQSSLYAPQYSLPGYAPSSTLLPPFMAGYPFQNALPLPFGATYSPSFTGRIAGVSMGEGILHGADVQPHRKFYAQHEPIPQPSFVNPLHMQYYPNPSHEIYGSSVQHGQLARGIIGSQFTQQASTFSAYVGDHKFQSLTNEGRSVSAPRKMGIGGYGNPPFMSGVTQFPASPLASPLMPSSPIGGANHLGRQTETRFPQGPIRNPGIYSGSQVKRVSNSTDDLNKLSFLEELKSSNSKRLELSDIEGRIFDIDQHGSRFIQQKLEHCSAEEKDSVFKEVIPHASRLMTDVFGNYVIQKFFEHGSAEQRKGFADQLSGQILPLSLQMYGCRVIQKALEVIEHDQKALLAQELDGHVMKCVHDQNGNHVIQKCIECVPPEKIGFIISSIEGQVATLATHPYGCRVIQRILEHCSDDSQCQCIIDEILESFCVLAQDQYGNYVTQHVLERGKPHQRSQIISMLVGRIVQMSQHKYASNVVEKCLEHGNTSEVEVLIEEILGQSEENDYLLTMMKDQFANYVVQKIFEKSNDRQREILLDRTRTHLHALRKYTYGKHIVARFEQLSGKGVSVSCLELLCVFLMFHIVLRHANPNESLFCYCHFIDQRKFYTAAQENSHTKMFLYESIHMNI</sequence>
<evidence type="ECO:0000259" key="9">
    <source>
        <dbReference type="PROSITE" id="PS50303"/>
    </source>
</evidence>
<evidence type="ECO:0000256" key="1">
    <source>
        <dbReference type="ARBA" id="ARBA00004496"/>
    </source>
</evidence>
<dbReference type="Proteomes" id="UP000030645">
    <property type="component" value="Unassembled WGS sequence"/>
</dbReference>
<dbReference type="InterPro" id="IPR011989">
    <property type="entry name" value="ARM-like"/>
</dbReference>
<dbReference type="PANTHER" id="PTHR12537:SF121">
    <property type="entry name" value="PUMILIO HOMOLOG 5"/>
    <property type="match status" value="1"/>
</dbReference>
<feature type="repeat" description="Pumilio" evidence="7">
    <location>
        <begin position="718"/>
        <end position="753"/>
    </location>
</feature>
<dbReference type="GO" id="GO:0003729">
    <property type="term" value="F:mRNA binding"/>
    <property type="evidence" value="ECO:0007669"/>
    <property type="project" value="UniProtKB-ARBA"/>
</dbReference>
<proteinExistence type="predicted"/>
<dbReference type="InterPro" id="IPR016024">
    <property type="entry name" value="ARM-type_fold"/>
</dbReference>
<dbReference type="SUPFAM" id="SSF48371">
    <property type="entry name" value="ARM repeat"/>
    <property type="match status" value="1"/>
</dbReference>
<evidence type="ECO:0000313" key="10">
    <source>
        <dbReference type="EMBL" id="EXB53788.1"/>
    </source>
</evidence>
<protein>
    <submittedName>
        <fullName evidence="10">Pumilio-5-like protein</fullName>
    </submittedName>
</protein>
<feature type="repeat" description="Pumilio" evidence="7">
    <location>
        <begin position="899"/>
        <end position="940"/>
    </location>
</feature>
<feature type="repeat" description="Pumilio" evidence="7">
    <location>
        <begin position="682"/>
        <end position="717"/>
    </location>
</feature>
<evidence type="ECO:0000256" key="2">
    <source>
        <dbReference type="ARBA" id="ARBA00022490"/>
    </source>
</evidence>
<feature type="region of interest" description="Disordered" evidence="8">
    <location>
        <begin position="129"/>
        <end position="175"/>
    </location>
</feature>
<feature type="compositionally biased region" description="Basic and acidic residues" evidence="8">
    <location>
        <begin position="158"/>
        <end position="175"/>
    </location>
</feature>
<dbReference type="InterPro" id="IPR001313">
    <property type="entry name" value="Pumilio_RNA-bd_rpt"/>
</dbReference>
<evidence type="ECO:0000256" key="7">
    <source>
        <dbReference type="PROSITE-ProRule" id="PRU00317"/>
    </source>
</evidence>
<dbReference type="PANTHER" id="PTHR12537">
    <property type="entry name" value="RNA BINDING PROTEIN PUMILIO-RELATED"/>
    <property type="match status" value="1"/>
</dbReference>
<dbReference type="InterPro" id="IPR033133">
    <property type="entry name" value="PUM-HD"/>
</dbReference>
<dbReference type="SMART" id="SM00025">
    <property type="entry name" value="Pumilio"/>
    <property type="match status" value="8"/>
</dbReference>
<dbReference type="Gene3D" id="1.25.10.10">
    <property type="entry name" value="Leucine-rich Repeat Variant"/>
    <property type="match status" value="1"/>
</dbReference>
<dbReference type="FunFam" id="1.25.10.10:FF:000004">
    <property type="entry name" value="Pumilio homolog 1 isoform 2"/>
    <property type="match status" value="1"/>
</dbReference>
<dbReference type="CDD" id="cd07920">
    <property type="entry name" value="Pumilio"/>
    <property type="match status" value="1"/>
</dbReference>
<dbReference type="Pfam" id="PF00806">
    <property type="entry name" value="PUF"/>
    <property type="match status" value="8"/>
</dbReference>
<evidence type="ECO:0000313" key="11">
    <source>
        <dbReference type="Proteomes" id="UP000030645"/>
    </source>
</evidence>
<keyword evidence="5" id="KW-0694">RNA-binding</keyword>
<dbReference type="STRING" id="981085.W9R3K4"/>
<dbReference type="GO" id="GO:0005737">
    <property type="term" value="C:cytoplasm"/>
    <property type="evidence" value="ECO:0007669"/>
    <property type="project" value="UniProtKB-SubCell"/>
</dbReference>
<feature type="repeat" description="Pumilio" evidence="7">
    <location>
        <begin position="754"/>
        <end position="789"/>
    </location>
</feature>
<comment type="subcellular location">
    <subcellularLocation>
        <location evidence="1">Cytoplasm</location>
    </subcellularLocation>
</comment>
<keyword evidence="3" id="KW-0677">Repeat</keyword>
<feature type="repeat" description="Pumilio" evidence="7">
    <location>
        <begin position="827"/>
        <end position="862"/>
    </location>
</feature>
<dbReference type="InterPro" id="IPR033712">
    <property type="entry name" value="Pumilio_RNA-bd"/>
</dbReference>